<dbReference type="SMART" id="SM00530">
    <property type="entry name" value="HTH_XRE"/>
    <property type="match status" value="1"/>
</dbReference>
<reference evidence="3" key="1">
    <citation type="journal article" date="2019" name="Int. J. Syst. Evol. Microbiol.">
        <title>The Global Catalogue of Microorganisms (GCM) 10K type strain sequencing project: providing services to taxonomists for standard genome sequencing and annotation.</title>
        <authorList>
            <consortium name="The Broad Institute Genomics Platform"/>
            <consortium name="The Broad Institute Genome Sequencing Center for Infectious Disease"/>
            <person name="Wu L."/>
            <person name="Ma J."/>
        </authorList>
    </citation>
    <scope>NUCLEOTIDE SEQUENCE [LARGE SCALE GENOMIC DNA]</scope>
    <source>
        <strain evidence="3">CGMCC 1.16306</strain>
    </source>
</reference>
<dbReference type="Pfam" id="PF13560">
    <property type="entry name" value="HTH_31"/>
    <property type="match status" value="1"/>
</dbReference>
<dbReference type="InterPro" id="IPR010982">
    <property type="entry name" value="Lambda_DNA-bd_dom_sf"/>
</dbReference>
<accession>A0ABV9GLC1</accession>
<organism evidence="2 3">
    <name type="scientific">Camelliibacillus cellulosilyticus</name>
    <dbReference type="NCBI Taxonomy" id="2174486"/>
    <lineage>
        <taxon>Bacteria</taxon>
        <taxon>Bacillati</taxon>
        <taxon>Bacillota</taxon>
        <taxon>Bacilli</taxon>
        <taxon>Bacillales</taxon>
        <taxon>Sporolactobacillaceae</taxon>
        <taxon>Camelliibacillus</taxon>
    </lineage>
</organism>
<sequence length="147" mass="16922">MNQEQFIQLISGKMKLIRIEKDLTQDEAANQLGISKKTLIQIEKGRNPAGWTVVVTFCTLYRDSELLANLLGDDPLELIDLIIKNGHVIRDQQPSYSKIWWQDVKNHAAFVLQQNMISGHYRILDGDGQRIYSTFDLKEAEDYLESL</sequence>
<dbReference type="SUPFAM" id="SSF47413">
    <property type="entry name" value="lambda repressor-like DNA-binding domains"/>
    <property type="match status" value="1"/>
</dbReference>
<dbReference type="EMBL" id="JBHSFW010000001">
    <property type="protein sequence ID" value="MFC4618081.1"/>
    <property type="molecule type" value="Genomic_DNA"/>
</dbReference>
<evidence type="ECO:0000313" key="2">
    <source>
        <dbReference type="EMBL" id="MFC4618081.1"/>
    </source>
</evidence>
<dbReference type="InterPro" id="IPR001387">
    <property type="entry name" value="Cro/C1-type_HTH"/>
</dbReference>
<evidence type="ECO:0000313" key="3">
    <source>
        <dbReference type="Proteomes" id="UP001596022"/>
    </source>
</evidence>
<protein>
    <submittedName>
        <fullName evidence="2">Helix-turn-helix domain-containing protein</fullName>
    </submittedName>
</protein>
<proteinExistence type="predicted"/>
<name>A0ABV9GLC1_9BACL</name>
<feature type="domain" description="HTH cro/C1-type" evidence="1">
    <location>
        <begin position="14"/>
        <end position="47"/>
    </location>
</feature>
<dbReference type="CDD" id="cd00093">
    <property type="entry name" value="HTH_XRE"/>
    <property type="match status" value="1"/>
</dbReference>
<dbReference type="PROSITE" id="PS50943">
    <property type="entry name" value="HTH_CROC1"/>
    <property type="match status" value="1"/>
</dbReference>
<keyword evidence="3" id="KW-1185">Reference proteome</keyword>
<dbReference type="RefSeq" id="WP_376845086.1">
    <property type="nucleotide sequence ID" value="NZ_JBHSFW010000001.1"/>
</dbReference>
<gene>
    <name evidence="2" type="ORF">ACFO4N_04980</name>
</gene>
<evidence type="ECO:0000259" key="1">
    <source>
        <dbReference type="PROSITE" id="PS50943"/>
    </source>
</evidence>
<dbReference type="Proteomes" id="UP001596022">
    <property type="component" value="Unassembled WGS sequence"/>
</dbReference>
<comment type="caution">
    <text evidence="2">The sequence shown here is derived from an EMBL/GenBank/DDBJ whole genome shotgun (WGS) entry which is preliminary data.</text>
</comment>
<dbReference type="Gene3D" id="1.10.260.40">
    <property type="entry name" value="lambda repressor-like DNA-binding domains"/>
    <property type="match status" value="1"/>
</dbReference>